<feature type="transmembrane region" description="Helical" evidence="7">
    <location>
        <begin position="119"/>
        <end position="138"/>
    </location>
</feature>
<dbReference type="InterPro" id="IPR017850">
    <property type="entry name" value="Alkaline_phosphatase_core_sf"/>
</dbReference>
<dbReference type="Gene3D" id="3.40.720.10">
    <property type="entry name" value="Alkaline Phosphatase, subunit A"/>
    <property type="match status" value="1"/>
</dbReference>
<protein>
    <submittedName>
        <fullName evidence="9">Phosphoethanolamine transferase CptA</fullName>
    </submittedName>
</protein>
<feature type="transmembrane region" description="Helical" evidence="7">
    <location>
        <begin position="150"/>
        <end position="168"/>
    </location>
</feature>
<evidence type="ECO:0000256" key="5">
    <source>
        <dbReference type="ARBA" id="ARBA00022989"/>
    </source>
</evidence>
<evidence type="ECO:0000256" key="3">
    <source>
        <dbReference type="ARBA" id="ARBA00022679"/>
    </source>
</evidence>
<dbReference type="GO" id="GO:0016776">
    <property type="term" value="F:phosphotransferase activity, phosphate group as acceptor"/>
    <property type="evidence" value="ECO:0007669"/>
    <property type="project" value="TreeGrafter"/>
</dbReference>
<feature type="transmembrane region" description="Helical" evidence="7">
    <location>
        <begin position="72"/>
        <end position="91"/>
    </location>
</feature>
<keyword evidence="2" id="KW-1003">Cell membrane</keyword>
<evidence type="ECO:0000259" key="8">
    <source>
        <dbReference type="Pfam" id="PF00884"/>
    </source>
</evidence>
<evidence type="ECO:0000256" key="4">
    <source>
        <dbReference type="ARBA" id="ARBA00022692"/>
    </source>
</evidence>
<accession>A0A5V0BWA7</accession>
<feature type="domain" description="Sulfatase N-terminal" evidence="8">
    <location>
        <begin position="236"/>
        <end position="528"/>
    </location>
</feature>
<comment type="caution">
    <text evidence="9">The sequence shown here is derived from an EMBL/GenBank/DDBJ whole genome shotgun (WGS) entry which is preliminary data.</text>
</comment>
<proteinExistence type="predicted"/>
<dbReference type="AlphaFoldDB" id="A0A5V0BWA7"/>
<evidence type="ECO:0000256" key="2">
    <source>
        <dbReference type="ARBA" id="ARBA00022475"/>
    </source>
</evidence>
<keyword evidence="6 7" id="KW-0472">Membrane</keyword>
<evidence type="ECO:0000256" key="6">
    <source>
        <dbReference type="ARBA" id="ARBA00023136"/>
    </source>
</evidence>
<dbReference type="NCBIfam" id="NF007933">
    <property type="entry name" value="PRK10649.1"/>
    <property type="match status" value="1"/>
</dbReference>
<keyword evidence="3 9" id="KW-0808">Transferase</keyword>
<dbReference type="EMBL" id="AAGVVM010000081">
    <property type="protein sequence ID" value="EBS5460766.1"/>
    <property type="molecule type" value="Genomic_DNA"/>
</dbReference>
<dbReference type="GO" id="GO:0005886">
    <property type="term" value="C:plasma membrane"/>
    <property type="evidence" value="ECO:0007669"/>
    <property type="project" value="UniProtKB-SubCell"/>
</dbReference>
<dbReference type="InterPro" id="IPR000917">
    <property type="entry name" value="Sulfatase_N"/>
</dbReference>
<comment type="subcellular location">
    <subcellularLocation>
        <location evidence="1">Cell membrane</location>
        <topology evidence="1">Multi-pass membrane protein</topology>
    </subcellularLocation>
</comment>
<feature type="transmembrane region" description="Helical" evidence="7">
    <location>
        <begin position="15"/>
        <end position="36"/>
    </location>
</feature>
<dbReference type="SUPFAM" id="SSF53649">
    <property type="entry name" value="Alkaline phosphatase-like"/>
    <property type="match status" value="1"/>
</dbReference>
<dbReference type="InterPro" id="IPR058130">
    <property type="entry name" value="PEA_transf_C"/>
</dbReference>
<keyword evidence="4 7" id="KW-0812">Transmembrane</keyword>
<dbReference type="InterPro" id="IPR040423">
    <property type="entry name" value="PEA_transferase"/>
</dbReference>
<name>A0A5V0BWA7_SALEN</name>
<evidence type="ECO:0000256" key="7">
    <source>
        <dbReference type="SAM" id="Phobius"/>
    </source>
</evidence>
<evidence type="ECO:0000256" key="1">
    <source>
        <dbReference type="ARBA" id="ARBA00004651"/>
    </source>
</evidence>
<reference evidence="9" key="1">
    <citation type="submission" date="2018-07" db="EMBL/GenBank/DDBJ databases">
        <authorList>
            <person name="Ashton P.M."/>
            <person name="Dallman T."/>
            <person name="Nair S."/>
            <person name="De Pinna E."/>
            <person name="Peters T."/>
            <person name="Grant K."/>
        </authorList>
    </citation>
    <scope>NUCLEOTIDE SEQUENCE</scope>
    <source>
        <strain evidence="9">245081</strain>
    </source>
</reference>
<gene>
    <name evidence="9" type="ORF">DUU06_24685</name>
</gene>
<evidence type="ECO:0000313" key="9">
    <source>
        <dbReference type="EMBL" id="EBS5460766.1"/>
    </source>
</evidence>
<dbReference type="PANTHER" id="PTHR30443">
    <property type="entry name" value="INNER MEMBRANE PROTEIN"/>
    <property type="match status" value="1"/>
</dbReference>
<dbReference type="Pfam" id="PF00884">
    <property type="entry name" value="Sulfatase"/>
    <property type="match status" value="1"/>
</dbReference>
<sequence length="575" mass="67536">MLSIQSGHIIFSWSALIWVLLFFWYFSTLLQLYILASGHSGTNGFRDSLLYSTAWLIPVFLFPDYMFPITAITGMVLWITSIFSLAYYVIYQQEFSQSVLFILFDSNPTEAREYFSQYFSLKLAVILVLYTIGGLWLWSHIELIYIPLPWRYITAFAIFYILFGHIIIRDLIMRRRPASQVIAHIMSRTEPAAPWQIVMAYCQYRVQSATLKNLMKKNDSLPHLKNLSDNTGNEPRTLVLILGESTQRNRMSLYGYGRITTPLLDEIRRQDPHLTVFADVISPRPYTIEVLQQILTFADEKNPDLYLTQPSLINIMRQVGYKSFWITNQQTMTRRNTMLMTFSEQTDKQYYMNHQRTQSSRQYDDVVFEPFREALADPAPKKLIIVHLLGTHINYKYRFPKSYERFKGYNTVVPSGLSAINLKTYNDYDNANLYNDYVVSTLIKEYTADNPHGFLIYFSDHGEEVYDTPPYNIQGRNETAPTANMYTVPYIQWVSPSWQRTYPHDYSSCVNRKYSLSHFIHTWSEMAGLYYEGWCPEKSVINRAFTENIRWIGDPYKKNGLLNFDYIFKNDPTRQ</sequence>
<organism evidence="9">
    <name type="scientific">Salmonella enteritidis</name>
    <dbReference type="NCBI Taxonomy" id="149539"/>
    <lineage>
        <taxon>Bacteria</taxon>
        <taxon>Pseudomonadati</taxon>
        <taxon>Pseudomonadota</taxon>
        <taxon>Gammaproteobacteria</taxon>
        <taxon>Enterobacterales</taxon>
        <taxon>Enterobacteriaceae</taxon>
        <taxon>Salmonella</taxon>
    </lineage>
</organism>
<dbReference type="GO" id="GO:0009244">
    <property type="term" value="P:lipopolysaccharide core region biosynthetic process"/>
    <property type="evidence" value="ECO:0007669"/>
    <property type="project" value="TreeGrafter"/>
</dbReference>
<keyword evidence="5 7" id="KW-1133">Transmembrane helix</keyword>
<dbReference type="PANTHER" id="PTHR30443:SF2">
    <property type="entry name" value="PHOSPHOETHANOLAMINE TRANSFERASE EPTC"/>
    <property type="match status" value="1"/>
</dbReference>
<dbReference type="CDD" id="cd16017">
    <property type="entry name" value="LptA"/>
    <property type="match status" value="1"/>
</dbReference>